<protein>
    <recommendedName>
        <fullName evidence="5">Cytochrome b5 heme-binding domain-containing protein</fullName>
    </recommendedName>
</protein>
<evidence type="ECO:0000256" key="1">
    <source>
        <dbReference type="ARBA" id="ARBA00022617"/>
    </source>
</evidence>
<dbReference type="SUPFAM" id="SSF55856">
    <property type="entry name" value="Cytochrome b5-like heme/steroid binding domain"/>
    <property type="match status" value="1"/>
</dbReference>
<dbReference type="PROSITE" id="PS50255">
    <property type="entry name" value="CYTOCHROME_B5_2"/>
    <property type="match status" value="1"/>
</dbReference>
<dbReference type="EMBL" id="JNSK01000133">
    <property type="protein sequence ID" value="KGA14329.1"/>
    <property type="molecule type" value="Genomic_DNA"/>
</dbReference>
<comment type="caution">
    <text evidence="6">The sequence shown here is derived from an EMBL/GenBank/DDBJ whole genome shotgun (WGS) entry which is preliminary data.</text>
</comment>
<name>A0A094PX75_9ZZZZ</name>
<evidence type="ECO:0000313" key="6">
    <source>
        <dbReference type="EMBL" id="KGA14329.1"/>
    </source>
</evidence>
<keyword evidence="2" id="KW-0479">Metal-binding</keyword>
<gene>
    <name evidence="6" type="ORF">GM50_20065</name>
</gene>
<dbReference type="Pfam" id="PF00173">
    <property type="entry name" value="Cyt-b5"/>
    <property type="match status" value="1"/>
</dbReference>
<proteinExistence type="inferred from homology"/>
<dbReference type="PRINTS" id="PR00363">
    <property type="entry name" value="CYTOCHROMEB5"/>
</dbReference>
<comment type="similarity">
    <text evidence="4">Belongs to the cytochrome b5 family.</text>
</comment>
<evidence type="ECO:0000256" key="4">
    <source>
        <dbReference type="ARBA" id="ARBA00038168"/>
    </source>
</evidence>
<dbReference type="SMART" id="SM01117">
    <property type="entry name" value="Cyt-b5"/>
    <property type="match status" value="1"/>
</dbReference>
<keyword evidence="3" id="KW-0408">Iron</keyword>
<organism evidence="6">
    <name type="scientific">freshwater metagenome</name>
    <dbReference type="NCBI Taxonomy" id="449393"/>
    <lineage>
        <taxon>unclassified sequences</taxon>
        <taxon>metagenomes</taxon>
        <taxon>ecological metagenomes</taxon>
    </lineage>
</organism>
<dbReference type="InterPro" id="IPR036400">
    <property type="entry name" value="Cyt_B5-like_heme/steroid_sf"/>
</dbReference>
<reference evidence="6" key="1">
    <citation type="submission" date="2014-05" db="EMBL/GenBank/DDBJ databases">
        <title>Key roles for freshwater Actinobacteria revealed by deep metagenomic sequencing.</title>
        <authorList>
            <person name="Ghai R."/>
            <person name="Mizuno C.M."/>
            <person name="Picazo A."/>
            <person name="Camacho A."/>
            <person name="Rodriguez-Valera F."/>
        </authorList>
    </citation>
    <scope>NUCLEOTIDE SEQUENCE</scope>
</reference>
<dbReference type="AlphaFoldDB" id="A0A094PX75"/>
<dbReference type="GO" id="GO:0046872">
    <property type="term" value="F:metal ion binding"/>
    <property type="evidence" value="ECO:0007669"/>
    <property type="project" value="UniProtKB-KW"/>
</dbReference>
<evidence type="ECO:0000259" key="5">
    <source>
        <dbReference type="PROSITE" id="PS50255"/>
    </source>
</evidence>
<dbReference type="GO" id="GO:0020037">
    <property type="term" value="F:heme binding"/>
    <property type="evidence" value="ECO:0007669"/>
    <property type="project" value="TreeGrafter"/>
</dbReference>
<feature type="domain" description="Cytochrome b5 heme-binding" evidence="5">
    <location>
        <begin position="94"/>
        <end position="171"/>
    </location>
</feature>
<dbReference type="InterPro" id="IPR050668">
    <property type="entry name" value="Cytochrome_b5"/>
</dbReference>
<accession>A0A094PX75</accession>
<keyword evidence="1" id="KW-0349">Heme</keyword>
<dbReference type="Gene3D" id="3.10.120.10">
    <property type="entry name" value="Cytochrome b5-like heme/steroid binding domain"/>
    <property type="match status" value="1"/>
</dbReference>
<sequence>MTFQRKLSLVALLAMLVALTPAANGATIAGTKCTKVGATKTTGGLKHFCVKSGKNLVWNKGTKVKVSASPTAKASTSPGATATVSASASPTTGLIKLTLDEVKKHNDSTSCWSIVYTNVFDLTKWITKHPGGAEKIRAICGKDGTSSFERQHEGDGGAANQLSSYFLGKVGDSIKG</sequence>
<evidence type="ECO:0000256" key="3">
    <source>
        <dbReference type="ARBA" id="ARBA00023004"/>
    </source>
</evidence>
<dbReference type="PANTHER" id="PTHR19359">
    <property type="entry name" value="CYTOCHROME B5"/>
    <property type="match status" value="1"/>
</dbReference>
<dbReference type="InterPro" id="IPR001199">
    <property type="entry name" value="Cyt_B5-like_heme/steroid-bd"/>
</dbReference>
<evidence type="ECO:0000256" key="2">
    <source>
        <dbReference type="ARBA" id="ARBA00022723"/>
    </source>
</evidence>
<dbReference type="GO" id="GO:0016020">
    <property type="term" value="C:membrane"/>
    <property type="evidence" value="ECO:0007669"/>
    <property type="project" value="TreeGrafter"/>
</dbReference>